<name>B0BYT7_ACAM1</name>
<dbReference type="Proteomes" id="UP000000268">
    <property type="component" value="Chromosome"/>
</dbReference>
<protein>
    <submittedName>
        <fullName evidence="2">Uncharacterized protein</fullName>
    </submittedName>
</protein>
<organism evidence="2 3">
    <name type="scientific">Acaryochloris marina (strain MBIC 11017)</name>
    <dbReference type="NCBI Taxonomy" id="329726"/>
    <lineage>
        <taxon>Bacteria</taxon>
        <taxon>Bacillati</taxon>
        <taxon>Cyanobacteriota</taxon>
        <taxon>Cyanophyceae</taxon>
        <taxon>Acaryochloridales</taxon>
        <taxon>Acaryochloridaceae</taxon>
        <taxon>Acaryochloris</taxon>
    </lineage>
</organism>
<evidence type="ECO:0000256" key="1">
    <source>
        <dbReference type="SAM" id="MobiDB-lite"/>
    </source>
</evidence>
<evidence type="ECO:0000313" key="2">
    <source>
        <dbReference type="EMBL" id="ABW27103.1"/>
    </source>
</evidence>
<evidence type="ECO:0000313" key="3">
    <source>
        <dbReference type="Proteomes" id="UP000000268"/>
    </source>
</evidence>
<dbReference type="EMBL" id="CP000828">
    <property type="protein sequence ID" value="ABW27103.1"/>
    <property type="molecule type" value="Genomic_DNA"/>
</dbReference>
<dbReference type="KEGG" id="amr:AM1_2088"/>
<proteinExistence type="predicted"/>
<sequence length="52" mass="5745">MGSIAPAMDSDHDDGATHTKSRNLNLTDLYVFPKDNQNSHVYSAFAFFDQGP</sequence>
<keyword evidence="3" id="KW-1185">Reference proteome</keyword>
<feature type="region of interest" description="Disordered" evidence="1">
    <location>
        <begin position="1"/>
        <end position="20"/>
    </location>
</feature>
<reference evidence="2 3" key="1">
    <citation type="journal article" date="2008" name="Proc. Natl. Acad. Sci. U.S.A.">
        <title>Niche adaptation and genome expansion in the chlorophyll d-producing cyanobacterium Acaryochloris marina.</title>
        <authorList>
            <person name="Swingley W.D."/>
            <person name="Chen M."/>
            <person name="Cheung P.C."/>
            <person name="Conrad A.L."/>
            <person name="Dejesa L.C."/>
            <person name="Hao J."/>
            <person name="Honchak B.M."/>
            <person name="Karbach L.E."/>
            <person name="Kurdoglu A."/>
            <person name="Lahiri S."/>
            <person name="Mastrian S.D."/>
            <person name="Miyashita H."/>
            <person name="Page L."/>
            <person name="Ramakrishna P."/>
            <person name="Satoh S."/>
            <person name="Sattley W.M."/>
            <person name="Shimada Y."/>
            <person name="Taylor H.L."/>
            <person name="Tomo T."/>
            <person name="Tsuchiya T."/>
            <person name="Wang Z.T."/>
            <person name="Raymond J."/>
            <person name="Mimuro M."/>
            <person name="Blankenship R.E."/>
            <person name="Touchman J.W."/>
        </authorList>
    </citation>
    <scope>NUCLEOTIDE SEQUENCE [LARGE SCALE GENOMIC DNA]</scope>
    <source>
        <strain evidence="3">MBIC 11017</strain>
    </source>
</reference>
<dbReference type="HOGENOM" id="CLU_3075590_0_0_3"/>
<gene>
    <name evidence="2" type="ordered locus">AM1_2088</name>
</gene>
<dbReference type="AlphaFoldDB" id="B0BYT7"/>
<accession>B0BYT7</accession>